<dbReference type="GO" id="GO:0032259">
    <property type="term" value="P:methylation"/>
    <property type="evidence" value="ECO:0007669"/>
    <property type="project" value="UniProtKB-KW"/>
</dbReference>
<protein>
    <submittedName>
        <fullName evidence="4">Methyltransferase</fullName>
    </submittedName>
</protein>
<dbReference type="InterPro" id="IPR000551">
    <property type="entry name" value="MerR-type_HTH_dom"/>
</dbReference>
<evidence type="ECO:0000256" key="2">
    <source>
        <dbReference type="SAM" id="Coils"/>
    </source>
</evidence>
<keyword evidence="4" id="KW-0489">Methyltransferase</keyword>
<dbReference type="PANTHER" id="PTHR30204">
    <property type="entry name" value="REDOX-CYCLING DRUG-SENSING TRANSCRIPTIONAL ACTIVATOR SOXR"/>
    <property type="match status" value="1"/>
</dbReference>
<accession>A0A9W3STN1</accession>
<dbReference type="Gene3D" id="1.10.1660.10">
    <property type="match status" value="1"/>
</dbReference>
<evidence type="ECO:0000313" key="4">
    <source>
        <dbReference type="EMBL" id="AOM11351.1"/>
    </source>
</evidence>
<keyword evidence="1" id="KW-0238">DNA-binding</keyword>
<evidence type="ECO:0000313" key="5">
    <source>
        <dbReference type="Proteomes" id="UP000192743"/>
    </source>
</evidence>
<dbReference type="PROSITE" id="PS50937">
    <property type="entry name" value="HTH_MERR_2"/>
    <property type="match status" value="1"/>
</dbReference>
<dbReference type="SUPFAM" id="SSF53335">
    <property type="entry name" value="S-adenosyl-L-methionine-dependent methyltransferases"/>
    <property type="match status" value="1"/>
</dbReference>
<dbReference type="GO" id="GO:0003700">
    <property type="term" value="F:DNA-binding transcription factor activity"/>
    <property type="evidence" value="ECO:0007669"/>
    <property type="project" value="InterPro"/>
</dbReference>
<dbReference type="InterPro" id="IPR009061">
    <property type="entry name" value="DNA-bd_dom_put_sf"/>
</dbReference>
<dbReference type="Pfam" id="PF13411">
    <property type="entry name" value="MerR_1"/>
    <property type="match status" value="1"/>
</dbReference>
<evidence type="ECO:0000259" key="3">
    <source>
        <dbReference type="PROSITE" id="PS50937"/>
    </source>
</evidence>
<organism evidence="4 5">
    <name type="scientific">Bacillus thuringiensis Bt18247</name>
    <dbReference type="NCBI Taxonomy" id="1423143"/>
    <lineage>
        <taxon>Bacteria</taxon>
        <taxon>Bacillati</taxon>
        <taxon>Bacillota</taxon>
        <taxon>Bacilli</taxon>
        <taxon>Bacillales</taxon>
        <taxon>Bacillaceae</taxon>
        <taxon>Bacillus</taxon>
        <taxon>Bacillus cereus group</taxon>
    </lineage>
</organism>
<gene>
    <name evidence="4" type="ORF">BTI247_29620</name>
</gene>
<keyword evidence="4" id="KW-0808">Transferase</keyword>
<feature type="coiled-coil region" evidence="2">
    <location>
        <begin position="83"/>
        <end position="117"/>
    </location>
</feature>
<dbReference type="Pfam" id="PF13847">
    <property type="entry name" value="Methyltransf_31"/>
    <property type="match status" value="1"/>
</dbReference>
<dbReference type="Proteomes" id="UP000192743">
    <property type="component" value="Chromosome"/>
</dbReference>
<dbReference type="InterPro" id="IPR025714">
    <property type="entry name" value="Methyltranfer_dom"/>
</dbReference>
<dbReference type="AlphaFoldDB" id="A0A9W3STN1"/>
<proteinExistence type="predicted"/>
<reference evidence="4 5" key="1">
    <citation type="submission" date="2016-02" db="EMBL/GenBank/DDBJ databases">
        <title>Comparative analysis of three nematocidal Bacillus thuringiensis strains.</title>
        <authorList>
            <person name="Hollensteiner J."/>
            <person name="Kloesener M."/>
            <person name="Bunk B."/>
            <person name="Sproeer C."/>
            <person name="Rosenstiel P."/>
            <person name="Schulte-Iserlohe R."/>
            <person name="Schulenburg H."/>
            <person name="Liesegang H."/>
        </authorList>
    </citation>
    <scope>NUCLEOTIDE SEQUENCE [LARGE SCALE GENOMIC DNA]</scope>
    <source>
        <strain evidence="4 5">Bt18247</strain>
    </source>
</reference>
<dbReference type="GO" id="GO:0008168">
    <property type="term" value="F:methyltransferase activity"/>
    <property type="evidence" value="ECO:0007669"/>
    <property type="project" value="UniProtKB-KW"/>
</dbReference>
<sequence>MKISKFAEVNNVSVDTIRHYMDLGLVIPEKKGSHYFFDEYCQKDIELILEYKWIGFSLNEIKELFLYKNLGKSLDYEKDIFYQSLFKVKYEKIEQEIKTLKERKDKLKKTLNNLSIETEISSSILGVDLKVLHLFKCVKCNGNLILEDGIINKNQIVEGKLICNCGEEYAITSGVLTAGKLFEVYKRKSLEDSISDYIHETDTAFLENVQRGGEWAKKKLMQLDLNEKILLDLGSGIGFFLRNIYEELPEECLYIAVDRDLNKLLLLKDVIERRNVKRNIVFICADFLNIPIQNNSVDIVIDQSGTSNYSFEYEEFLLCELNSLFKHNCYLLSSFILFNKFSINSQIAPRLRENFTSAKVTKEIENLQFQSIDESTSNYLIRGGRYEDFFVQGEEIYTYSFFGKRWG</sequence>
<dbReference type="SUPFAM" id="SSF46955">
    <property type="entry name" value="Putative DNA-binding domain"/>
    <property type="match status" value="1"/>
</dbReference>
<dbReference type="GO" id="GO:0003677">
    <property type="term" value="F:DNA binding"/>
    <property type="evidence" value="ECO:0007669"/>
    <property type="project" value="UniProtKB-KW"/>
</dbReference>
<dbReference type="InterPro" id="IPR047057">
    <property type="entry name" value="MerR_fam"/>
</dbReference>
<dbReference type="PANTHER" id="PTHR30204:SF96">
    <property type="entry name" value="CHROMOSOME-ANCHORING PROTEIN RACA"/>
    <property type="match status" value="1"/>
</dbReference>
<feature type="domain" description="HTH merR-type" evidence="3">
    <location>
        <begin position="1"/>
        <end position="67"/>
    </location>
</feature>
<keyword evidence="2" id="KW-0175">Coiled coil</keyword>
<dbReference type="EMBL" id="CP015250">
    <property type="protein sequence ID" value="AOM11351.1"/>
    <property type="molecule type" value="Genomic_DNA"/>
</dbReference>
<dbReference type="SMART" id="SM00422">
    <property type="entry name" value="HTH_MERR"/>
    <property type="match status" value="1"/>
</dbReference>
<dbReference type="RefSeq" id="WP_000703280.1">
    <property type="nucleotide sequence ID" value="NZ_CP015250.1"/>
</dbReference>
<evidence type="ECO:0000256" key="1">
    <source>
        <dbReference type="ARBA" id="ARBA00023125"/>
    </source>
</evidence>
<dbReference type="Gene3D" id="3.40.50.150">
    <property type="entry name" value="Vaccinia Virus protein VP39"/>
    <property type="match status" value="1"/>
</dbReference>
<dbReference type="CDD" id="cd02440">
    <property type="entry name" value="AdoMet_MTases"/>
    <property type="match status" value="1"/>
</dbReference>
<name>A0A9W3STN1_BACTU</name>
<dbReference type="InterPro" id="IPR029063">
    <property type="entry name" value="SAM-dependent_MTases_sf"/>
</dbReference>